<sequence length="155" mass="16804">MPAVPDLVFRPALDADLPQLYACDPYAQDHESRRSELRRMAEQASCIVAVEGGLLLGFAVLEYHFFGCGFIPLVCVAPAHRGKGVALALLIELAHRCVTPKLFTSTNASNAPAQSLFVRAGFMRSGIVENLDPGDPELIYFQDLASGKAQQPLHP</sequence>
<dbReference type="EMBL" id="JBGBDC010000004">
    <property type="protein sequence ID" value="MEY2251575.1"/>
    <property type="molecule type" value="Genomic_DNA"/>
</dbReference>
<accession>A0ABV4B2G2</accession>
<evidence type="ECO:0000313" key="2">
    <source>
        <dbReference type="EMBL" id="MEY2251575.1"/>
    </source>
</evidence>
<feature type="domain" description="N-acetyltransferase" evidence="1">
    <location>
        <begin position="7"/>
        <end position="145"/>
    </location>
</feature>
<dbReference type="InterPro" id="IPR000182">
    <property type="entry name" value="GNAT_dom"/>
</dbReference>
<reference evidence="2 3" key="1">
    <citation type="journal article" date="2016" name="Int. J. Syst. Evol. Microbiol.">
        <title>Description of Comamonas sediminis sp. nov., isolated from lagoon sediments.</title>
        <authorList>
            <person name="Subhash Y."/>
            <person name="Bang J.J."/>
            <person name="You T.H."/>
            <person name="Lee S.S."/>
        </authorList>
    </citation>
    <scope>NUCLEOTIDE SEQUENCE [LARGE SCALE GENOMIC DNA]</scope>
    <source>
        <strain evidence="2 3">JCM 31169</strain>
    </source>
</reference>
<evidence type="ECO:0000313" key="3">
    <source>
        <dbReference type="Proteomes" id="UP001562178"/>
    </source>
</evidence>
<dbReference type="InterPro" id="IPR016181">
    <property type="entry name" value="Acyl_CoA_acyltransferase"/>
</dbReference>
<dbReference type="PROSITE" id="PS51186">
    <property type="entry name" value="GNAT"/>
    <property type="match status" value="1"/>
</dbReference>
<dbReference type="SUPFAM" id="SSF55729">
    <property type="entry name" value="Acyl-CoA N-acyltransferases (Nat)"/>
    <property type="match status" value="1"/>
</dbReference>
<organism evidence="2 3">
    <name type="scientific">Comamonas sediminis</name>
    <dbReference type="NCBI Taxonomy" id="1783360"/>
    <lineage>
        <taxon>Bacteria</taxon>
        <taxon>Pseudomonadati</taxon>
        <taxon>Pseudomonadota</taxon>
        <taxon>Betaproteobacteria</taxon>
        <taxon>Burkholderiales</taxon>
        <taxon>Comamonadaceae</taxon>
        <taxon>Comamonas</taxon>
    </lineage>
</organism>
<protein>
    <submittedName>
        <fullName evidence="2">N-acetyltransferase family protein</fullName>
    </submittedName>
</protein>
<dbReference type="Pfam" id="PF00583">
    <property type="entry name" value="Acetyltransf_1"/>
    <property type="match status" value="1"/>
</dbReference>
<gene>
    <name evidence="2" type="ORF">AB7A72_11225</name>
</gene>
<comment type="caution">
    <text evidence="2">The sequence shown here is derived from an EMBL/GenBank/DDBJ whole genome shotgun (WGS) entry which is preliminary data.</text>
</comment>
<dbReference type="RefSeq" id="WP_369460006.1">
    <property type="nucleotide sequence ID" value="NZ_JBGBDC010000004.1"/>
</dbReference>
<proteinExistence type="predicted"/>
<evidence type="ECO:0000259" key="1">
    <source>
        <dbReference type="PROSITE" id="PS51186"/>
    </source>
</evidence>
<dbReference type="CDD" id="cd04301">
    <property type="entry name" value="NAT_SF"/>
    <property type="match status" value="1"/>
</dbReference>
<dbReference type="Proteomes" id="UP001562178">
    <property type="component" value="Unassembled WGS sequence"/>
</dbReference>
<keyword evidence="3" id="KW-1185">Reference proteome</keyword>
<name>A0ABV4B2G2_9BURK</name>
<dbReference type="Gene3D" id="3.40.630.30">
    <property type="match status" value="1"/>
</dbReference>